<keyword evidence="3" id="KW-1003">Cell membrane</keyword>
<dbReference type="KEGG" id="faa:HMPREF0389_00254"/>
<dbReference type="PROSITE" id="PS00211">
    <property type="entry name" value="ABC_TRANSPORTER_1"/>
    <property type="match status" value="1"/>
</dbReference>
<dbReference type="CDD" id="cd07346">
    <property type="entry name" value="ABC_6TM_exporters"/>
    <property type="match status" value="1"/>
</dbReference>
<feature type="transmembrane region" description="Helical" evidence="9">
    <location>
        <begin position="57"/>
        <end position="74"/>
    </location>
</feature>
<protein>
    <submittedName>
        <fullName evidence="12">ABC transporter, ATP-binding protein</fullName>
    </submittedName>
</protein>
<dbReference type="Pfam" id="PF00664">
    <property type="entry name" value="ABC_membrane"/>
    <property type="match status" value="1"/>
</dbReference>
<evidence type="ECO:0000259" key="11">
    <source>
        <dbReference type="PROSITE" id="PS50929"/>
    </source>
</evidence>
<dbReference type="AlphaFoldDB" id="D6GRP8"/>
<dbReference type="InterPro" id="IPR039421">
    <property type="entry name" value="Type_1_exporter"/>
</dbReference>
<keyword evidence="4 9" id="KW-0812">Transmembrane</keyword>
<keyword evidence="13" id="KW-1185">Reference proteome</keyword>
<evidence type="ECO:0000256" key="3">
    <source>
        <dbReference type="ARBA" id="ARBA00022475"/>
    </source>
</evidence>
<evidence type="ECO:0000256" key="7">
    <source>
        <dbReference type="ARBA" id="ARBA00022989"/>
    </source>
</evidence>
<dbReference type="InterPro" id="IPR011527">
    <property type="entry name" value="ABC1_TM_dom"/>
</dbReference>
<gene>
    <name evidence="12" type="ordered locus">HMPREF0389_00254</name>
</gene>
<dbReference type="STRING" id="546269.HMPREF0389_00254"/>
<dbReference type="GO" id="GO:0034040">
    <property type="term" value="F:ATPase-coupled lipid transmembrane transporter activity"/>
    <property type="evidence" value="ECO:0007669"/>
    <property type="project" value="TreeGrafter"/>
</dbReference>
<keyword evidence="6 12" id="KW-0067">ATP-binding</keyword>
<evidence type="ECO:0000256" key="1">
    <source>
        <dbReference type="ARBA" id="ARBA00004651"/>
    </source>
</evidence>
<proteinExistence type="predicted"/>
<evidence type="ECO:0000259" key="10">
    <source>
        <dbReference type="PROSITE" id="PS50893"/>
    </source>
</evidence>
<feature type="transmembrane region" description="Helical" evidence="9">
    <location>
        <begin position="20"/>
        <end position="45"/>
    </location>
</feature>
<dbReference type="SMART" id="SM00382">
    <property type="entry name" value="AAA"/>
    <property type="match status" value="1"/>
</dbReference>
<comment type="subcellular location">
    <subcellularLocation>
        <location evidence="1">Cell membrane</location>
        <topology evidence="1">Multi-pass membrane protein</topology>
    </subcellularLocation>
</comment>
<dbReference type="OrthoDB" id="9762778at2"/>
<keyword evidence="7 9" id="KW-1133">Transmembrane helix</keyword>
<feature type="domain" description="ABC transporter" evidence="10">
    <location>
        <begin position="333"/>
        <end position="568"/>
    </location>
</feature>
<dbReference type="PANTHER" id="PTHR24221:SF397">
    <property type="entry name" value="ABC TRANSPORTER, ATP-BINDING TRANSMEMBRANE PROTEIN"/>
    <property type="match status" value="1"/>
</dbReference>
<feature type="domain" description="ABC transmembrane type-1" evidence="11">
    <location>
        <begin position="20"/>
        <end position="303"/>
    </location>
</feature>
<dbReference type="PROSITE" id="PS50929">
    <property type="entry name" value="ABC_TM1F"/>
    <property type="match status" value="1"/>
</dbReference>
<dbReference type="EMBL" id="CP002390">
    <property type="protein sequence ID" value="EFE28339.1"/>
    <property type="molecule type" value="Genomic_DNA"/>
</dbReference>
<evidence type="ECO:0000256" key="8">
    <source>
        <dbReference type="ARBA" id="ARBA00023136"/>
    </source>
</evidence>
<evidence type="ECO:0000256" key="5">
    <source>
        <dbReference type="ARBA" id="ARBA00022741"/>
    </source>
</evidence>
<evidence type="ECO:0000256" key="6">
    <source>
        <dbReference type="ARBA" id="ARBA00022840"/>
    </source>
</evidence>
<sequence length="579" mass="65227">MFKRIKRILQIAGQKKSALITAVLFNILKAFCVGGTYITLLFALNDLISNAFESRKLMIYSGTLATLLILRYMFEYAVNSLQSSAGYEMMCDLRIKETNRLTTLPLGDFQREGVGKLASVFTNDMSFVEMYCISTLSGFVAGLTVVICTSIVMLIADWRLALCAMVGFIPAWFVYRDSRKKFVRYGKHRQTESQNCIGSMLEYLSGMETIRSYQMTNLIFNKMDKDLQRYRDASENYELKVQVPMMWFQLFVRLGMALIFVCGLFFYFAEITSLPVFLFFAIISASYYQPVESMLLDFGTLNLMDISLDHIKELQEKESLPNGDSGTISSCELKAEQVSFTYDNETEYAVEDITSIIPEHSFTALVGSSGSGKTTLLLLLARFWDVKNGTIRIGGTDVRDTPYMELLNHLSVVFQDVYLFSGTVADNIRMGRPNATQEEMIAAAKAACCHDFIMALPEGYNTLVGSGGNTLSGGERQRISIARAILKDAPIILMDEALSSIDSENALEIQKGLDILTKGKTVVMIAHTLSYIRFADQIIVMDNGKIVELGTHDDLLTKEGLYMDMWEKEHTMKRWKLHV</sequence>
<dbReference type="SUPFAM" id="SSF90123">
    <property type="entry name" value="ABC transporter transmembrane region"/>
    <property type="match status" value="1"/>
</dbReference>
<dbReference type="PANTHER" id="PTHR24221">
    <property type="entry name" value="ATP-BINDING CASSETTE SUB-FAMILY B"/>
    <property type="match status" value="1"/>
</dbReference>
<feature type="transmembrane region" description="Helical" evidence="9">
    <location>
        <begin position="158"/>
        <end position="175"/>
    </location>
</feature>
<dbReference type="Proteomes" id="UP000007468">
    <property type="component" value="Chromosome"/>
</dbReference>
<dbReference type="InterPro" id="IPR017871">
    <property type="entry name" value="ABC_transporter-like_CS"/>
</dbReference>
<dbReference type="InterPro" id="IPR003593">
    <property type="entry name" value="AAA+_ATPase"/>
</dbReference>
<feature type="transmembrane region" description="Helical" evidence="9">
    <location>
        <begin position="131"/>
        <end position="152"/>
    </location>
</feature>
<keyword evidence="5" id="KW-0547">Nucleotide-binding</keyword>
<dbReference type="FunFam" id="3.40.50.300:FF:000221">
    <property type="entry name" value="Multidrug ABC transporter ATP-binding protein"/>
    <property type="match status" value="1"/>
</dbReference>
<dbReference type="Pfam" id="PF00005">
    <property type="entry name" value="ABC_tran"/>
    <property type="match status" value="1"/>
</dbReference>
<dbReference type="InterPro" id="IPR036640">
    <property type="entry name" value="ABC1_TM_sf"/>
</dbReference>
<accession>D6GRP8</accession>
<evidence type="ECO:0000256" key="2">
    <source>
        <dbReference type="ARBA" id="ARBA00022448"/>
    </source>
</evidence>
<dbReference type="Gene3D" id="3.40.50.300">
    <property type="entry name" value="P-loop containing nucleotide triphosphate hydrolases"/>
    <property type="match status" value="1"/>
</dbReference>
<keyword evidence="8 9" id="KW-0472">Membrane</keyword>
<evidence type="ECO:0000313" key="12">
    <source>
        <dbReference type="EMBL" id="EFE28339.1"/>
    </source>
</evidence>
<dbReference type="InterPro" id="IPR027417">
    <property type="entry name" value="P-loop_NTPase"/>
</dbReference>
<dbReference type="Gene3D" id="1.20.1560.10">
    <property type="entry name" value="ABC transporter type 1, transmembrane domain"/>
    <property type="match status" value="1"/>
</dbReference>
<dbReference type="RefSeq" id="WP_014262053.1">
    <property type="nucleotide sequence ID" value="NC_016630.1"/>
</dbReference>
<dbReference type="InterPro" id="IPR003439">
    <property type="entry name" value="ABC_transporter-like_ATP-bd"/>
</dbReference>
<dbReference type="GO" id="GO:0016887">
    <property type="term" value="F:ATP hydrolysis activity"/>
    <property type="evidence" value="ECO:0007669"/>
    <property type="project" value="InterPro"/>
</dbReference>
<dbReference type="GO" id="GO:0005886">
    <property type="term" value="C:plasma membrane"/>
    <property type="evidence" value="ECO:0007669"/>
    <property type="project" value="UniProtKB-SubCell"/>
</dbReference>
<evidence type="ECO:0000256" key="4">
    <source>
        <dbReference type="ARBA" id="ARBA00022692"/>
    </source>
</evidence>
<reference evidence="13" key="1">
    <citation type="submission" date="2010-12" db="EMBL/GenBank/DDBJ databases">
        <title>The genome sequence of Filifactor alocis strain ATCC 35896.</title>
        <authorList>
            <consortium name="The Broad Institute Genome Sequencing Platform"/>
            <person name="Ward D."/>
            <person name="Earl A."/>
            <person name="Feldgarden M."/>
            <person name="Young S.K."/>
            <person name="Gargeya S."/>
            <person name="Zeng Q."/>
            <person name="Alvarado L."/>
            <person name="Berlin A."/>
            <person name="Bochicchio J."/>
            <person name="Chapman S.B."/>
            <person name="Chen Z."/>
            <person name="Freedman E."/>
            <person name="Gellesch M."/>
            <person name="Goldberg J."/>
            <person name="Griggs A."/>
            <person name="Gujja S."/>
            <person name="Heilman E."/>
            <person name="Heiman D."/>
            <person name="Howarth C."/>
            <person name="Mehta T."/>
            <person name="Neiman D."/>
            <person name="Pearson M."/>
            <person name="Roberts A."/>
            <person name="Saif S."/>
            <person name="Shea T."/>
            <person name="Shenoy N."/>
            <person name="Sisk P."/>
            <person name="Stolte C."/>
            <person name="Sykes S."/>
            <person name="White J."/>
            <person name="Yandava C."/>
            <person name="Izard J."/>
            <person name="Blanton J.M."/>
            <person name="Baranova O.V."/>
            <person name="Tanner A.C."/>
            <person name="Dewhirst F.E."/>
            <person name="Haas B."/>
            <person name="Nusbaum C."/>
            <person name="Birren B."/>
        </authorList>
    </citation>
    <scope>NUCLEOTIDE SEQUENCE [LARGE SCALE GENOMIC DNA]</scope>
    <source>
        <strain evidence="13">ATCC 35896 / CCUG 47790 / D40 B5</strain>
    </source>
</reference>
<feature type="transmembrane region" description="Helical" evidence="9">
    <location>
        <begin position="250"/>
        <end position="268"/>
    </location>
</feature>
<name>D6GRP8_FILAD</name>
<keyword evidence="2" id="KW-0813">Transport</keyword>
<dbReference type="eggNOG" id="COG1132">
    <property type="taxonomic scope" value="Bacteria"/>
</dbReference>
<dbReference type="PROSITE" id="PS50893">
    <property type="entry name" value="ABC_TRANSPORTER_2"/>
    <property type="match status" value="1"/>
</dbReference>
<dbReference type="GO" id="GO:0140359">
    <property type="term" value="F:ABC-type transporter activity"/>
    <property type="evidence" value="ECO:0007669"/>
    <property type="project" value="InterPro"/>
</dbReference>
<dbReference type="SUPFAM" id="SSF52540">
    <property type="entry name" value="P-loop containing nucleoside triphosphate hydrolases"/>
    <property type="match status" value="1"/>
</dbReference>
<evidence type="ECO:0000313" key="13">
    <source>
        <dbReference type="Proteomes" id="UP000007468"/>
    </source>
</evidence>
<organism evidence="12 13">
    <name type="scientific">Filifactor alocis (strain ATCC 35896 / CCUG 47790 / D40 B5)</name>
    <name type="common">Fusobacterium alocis</name>
    <dbReference type="NCBI Taxonomy" id="546269"/>
    <lineage>
        <taxon>Bacteria</taxon>
        <taxon>Bacillati</taxon>
        <taxon>Bacillota</taxon>
        <taxon>Clostridia</taxon>
        <taxon>Peptostreptococcales</taxon>
        <taxon>Filifactoraceae</taxon>
        <taxon>Filifactor</taxon>
    </lineage>
</organism>
<dbReference type="GO" id="GO:0005524">
    <property type="term" value="F:ATP binding"/>
    <property type="evidence" value="ECO:0007669"/>
    <property type="project" value="UniProtKB-KW"/>
</dbReference>
<evidence type="ECO:0000256" key="9">
    <source>
        <dbReference type="SAM" id="Phobius"/>
    </source>
</evidence>